<evidence type="ECO:0000313" key="1">
    <source>
        <dbReference type="EMBL" id="KAI0032291.1"/>
    </source>
</evidence>
<comment type="caution">
    <text evidence="1">The sequence shown here is derived from an EMBL/GenBank/DDBJ whole genome shotgun (WGS) entry which is preliminary data.</text>
</comment>
<proteinExistence type="predicted"/>
<protein>
    <submittedName>
        <fullName evidence="1">WD40-repeat-containing domain protein</fullName>
    </submittedName>
</protein>
<reference evidence="1" key="1">
    <citation type="submission" date="2021-02" db="EMBL/GenBank/DDBJ databases">
        <authorList>
            <consortium name="DOE Joint Genome Institute"/>
            <person name="Ahrendt S."/>
            <person name="Looney B.P."/>
            <person name="Miyauchi S."/>
            <person name="Morin E."/>
            <person name="Drula E."/>
            <person name="Courty P.E."/>
            <person name="Chicoki N."/>
            <person name="Fauchery L."/>
            <person name="Kohler A."/>
            <person name="Kuo A."/>
            <person name="Labutti K."/>
            <person name="Pangilinan J."/>
            <person name="Lipzen A."/>
            <person name="Riley R."/>
            <person name="Andreopoulos W."/>
            <person name="He G."/>
            <person name="Johnson J."/>
            <person name="Barry K.W."/>
            <person name="Grigoriev I.V."/>
            <person name="Nagy L."/>
            <person name="Hibbett D."/>
            <person name="Henrissat B."/>
            <person name="Matheny P.B."/>
            <person name="Labbe J."/>
            <person name="Martin F."/>
        </authorList>
    </citation>
    <scope>NUCLEOTIDE SEQUENCE</scope>
    <source>
        <strain evidence="1">EC-137</strain>
    </source>
</reference>
<accession>A0ACB8QKC9</accession>
<evidence type="ECO:0000313" key="2">
    <source>
        <dbReference type="Proteomes" id="UP000814128"/>
    </source>
</evidence>
<dbReference type="Proteomes" id="UP000814128">
    <property type="component" value="Unassembled WGS sequence"/>
</dbReference>
<reference evidence="1" key="2">
    <citation type="journal article" date="2022" name="New Phytol.">
        <title>Evolutionary transition to the ectomycorrhizal habit in the genomes of a hyperdiverse lineage of mushroom-forming fungi.</title>
        <authorList>
            <person name="Looney B."/>
            <person name="Miyauchi S."/>
            <person name="Morin E."/>
            <person name="Drula E."/>
            <person name="Courty P.E."/>
            <person name="Kohler A."/>
            <person name="Kuo A."/>
            <person name="LaButti K."/>
            <person name="Pangilinan J."/>
            <person name="Lipzen A."/>
            <person name="Riley R."/>
            <person name="Andreopoulos W."/>
            <person name="He G."/>
            <person name="Johnson J."/>
            <person name="Nolan M."/>
            <person name="Tritt A."/>
            <person name="Barry K.W."/>
            <person name="Grigoriev I.V."/>
            <person name="Nagy L.G."/>
            <person name="Hibbett D."/>
            <person name="Henrissat B."/>
            <person name="Matheny P.B."/>
            <person name="Labbe J."/>
            <person name="Martin F.M."/>
        </authorList>
    </citation>
    <scope>NUCLEOTIDE SEQUENCE</scope>
    <source>
        <strain evidence="1">EC-137</strain>
    </source>
</reference>
<dbReference type="EMBL" id="MU273551">
    <property type="protein sequence ID" value="KAI0032291.1"/>
    <property type="molecule type" value="Genomic_DNA"/>
</dbReference>
<keyword evidence="2" id="KW-1185">Reference proteome</keyword>
<sequence>MPYRLSATLSAHSSDVKGVASPTDNLVISASRDQSAIVWSRDPATTFSPSSVCRSDGGYIYAVAFIPGASPDARDGHIITGHHDTLIRIWSLDPSLSEPVAILHGHTHVVSALAVEATGVIISGSWDSTAKVWHNFKNVSTLTGHSASVLAVLAFGSNEYLTGSADRSIKLWNGSKCLRTYTGHKDAVRGLTILTDIGFASCSNDGDVLWWTHDGDIISKFSGHGSYVYSLAALPSGDLVSSGEDRSVRVWRDGELAQVITHPAISVWSLSVMPNGDIVSGASDGVVRIFTEAEERFASPEDLKAFEEQVAAQTVPEQTIEGLQLSDPDSLKVPGMRAGEQKFIKQGSGVSLYVWDNESGRWDKVGDVTGKAGSGKKTAYEGKEYDYVFDVDIQDGVPPLKLPYNLNENPFTAAQRFLDNHQLPLTYLDQVANFINEQTGSVTLGGSSREYQDPFTGKSATRYQPAPASAGATESGYQDPFTGASRYRPAASSTSFAPPPATSYGDPFTGAGRYQPSESTLAAPAPSPPQAPLFPILEVMSYKSISNPSGLQKALHDNNANFNLALTQTEQSHLDQIIAQNTTIAPAHVQTVTRLLETWPPDVRLPVIDLARIISGQYPELIHSSGNAPAFLHAVVAAVGLPQVQQERHVWTTLALRTFANMAPVAEGEWGLTLFMTLAEMQYTSLSNPQRIVLATILLNFSVALQTRVIDPVTHSVHLRLIHTVLSSETIELETLYRAIVSLGNTLHAARERGTPIDAVEHQAFRPIASSAVAKISQRPERKSLGDAAKKFVESLPKILKENLNKEDAEKLKKTFESLGGMVKLE</sequence>
<name>A0ACB8QKC9_9AGAM</name>
<gene>
    <name evidence="1" type="ORF">K488DRAFT_86027</name>
</gene>
<organism evidence="1 2">
    <name type="scientific">Vararia minispora EC-137</name>
    <dbReference type="NCBI Taxonomy" id="1314806"/>
    <lineage>
        <taxon>Eukaryota</taxon>
        <taxon>Fungi</taxon>
        <taxon>Dikarya</taxon>
        <taxon>Basidiomycota</taxon>
        <taxon>Agaricomycotina</taxon>
        <taxon>Agaricomycetes</taxon>
        <taxon>Russulales</taxon>
        <taxon>Lachnocladiaceae</taxon>
        <taxon>Vararia</taxon>
    </lineage>
</organism>